<comment type="caution">
    <text evidence="4">The sequence shown here is derived from an EMBL/GenBank/DDBJ whole genome shotgun (WGS) entry which is preliminary data.</text>
</comment>
<feature type="signal peptide" evidence="3">
    <location>
        <begin position="1"/>
        <end position="23"/>
    </location>
</feature>
<evidence type="ECO:0000313" key="5">
    <source>
        <dbReference type="Proteomes" id="UP001183648"/>
    </source>
</evidence>
<reference evidence="4 5" key="1">
    <citation type="submission" date="2023-07" db="EMBL/GenBank/DDBJ databases">
        <title>Sequencing the genomes of 1000 actinobacteria strains.</title>
        <authorList>
            <person name="Klenk H.-P."/>
        </authorList>
    </citation>
    <scope>NUCLEOTIDE SEQUENCE [LARGE SCALE GENOMIC DNA]</scope>
    <source>
        <strain evidence="4 5">DSM 19426</strain>
    </source>
</reference>
<evidence type="ECO:0000256" key="2">
    <source>
        <dbReference type="SAM" id="Phobius"/>
    </source>
</evidence>
<dbReference type="RefSeq" id="WP_310305150.1">
    <property type="nucleotide sequence ID" value="NZ_BAAAPS010000005.1"/>
</dbReference>
<evidence type="ECO:0000313" key="4">
    <source>
        <dbReference type="EMBL" id="MDR7364033.1"/>
    </source>
</evidence>
<protein>
    <recommendedName>
        <fullName evidence="6">LysM domain-containing protein</fullName>
    </recommendedName>
</protein>
<evidence type="ECO:0000256" key="3">
    <source>
        <dbReference type="SAM" id="SignalP"/>
    </source>
</evidence>
<keyword evidence="3" id="KW-0732">Signal</keyword>
<dbReference type="Proteomes" id="UP001183648">
    <property type="component" value="Unassembled WGS sequence"/>
</dbReference>
<evidence type="ECO:0008006" key="6">
    <source>
        <dbReference type="Google" id="ProtNLM"/>
    </source>
</evidence>
<feature type="region of interest" description="Disordered" evidence="1">
    <location>
        <begin position="148"/>
        <end position="173"/>
    </location>
</feature>
<proteinExistence type="predicted"/>
<sequence>MSPTSRGLRLVLATGALQSLAVAATTVSVRGLRAAAATLVGPGHGAGLAPGDPARVSAALEATAWTGMAICGAWFAAAVLACARDLGRHPSRPAPRAARACLRPAFVRSLLVVLVGGCLTTPGAQPVADHPAHPRGWGLLDGLPLPGLPTGAAPERAAHPRETHRHPRVAPRTVTARPGDCLWSITATLLGPSASDGQVARAWPRLHRLNRATLGPDPDVLVAGARLVVPDGWRAATSPGSPDSPHPVRTRPAGAAR</sequence>
<feature type="transmembrane region" description="Helical" evidence="2">
    <location>
        <begin position="62"/>
        <end position="83"/>
    </location>
</feature>
<keyword evidence="5" id="KW-1185">Reference proteome</keyword>
<dbReference type="EMBL" id="JAVDYG010000001">
    <property type="protein sequence ID" value="MDR7364033.1"/>
    <property type="molecule type" value="Genomic_DNA"/>
</dbReference>
<keyword evidence="2" id="KW-0812">Transmembrane</keyword>
<dbReference type="CDD" id="cd00118">
    <property type="entry name" value="LysM"/>
    <property type="match status" value="1"/>
</dbReference>
<evidence type="ECO:0000256" key="1">
    <source>
        <dbReference type="SAM" id="MobiDB-lite"/>
    </source>
</evidence>
<dbReference type="InterPro" id="IPR018392">
    <property type="entry name" value="LysM"/>
</dbReference>
<organism evidence="4 5">
    <name type="scientific">Nocardioides marmoribigeumensis</name>
    <dbReference type="NCBI Taxonomy" id="433649"/>
    <lineage>
        <taxon>Bacteria</taxon>
        <taxon>Bacillati</taxon>
        <taxon>Actinomycetota</taxon>
        <taxon>Actinomycetes</taxon>
        <taxon>Propionibacteriales</taxon>
        <taxon>Nocardioidaceae</taxon>
        <taxon>Nocardioides</taxon>
    </lineage>
</organism>
<name>A0ABU2C047_9ACTN</name>
<dbReference type="InterPro" id="IPR036779">
    <property type="entry name" value="LysM_dom_sf"/>
</dbReference>
<keyword evidence="2" id="KW-1133">Transmembrane helix</keyword>
<gene>
    <name evidence="4" type="ORF">J2S63_003586</name>
</gene>
<feature type="region of interest" description="Disordered" evidence="1">
    <location>
        <begin position="233"/>
        <end position="257"/>
    </location>
</feature>
<keyword evidence="2" id="KW-0472">Membrane</keyword>
<accession>A0ABU2C047</accession>
<dbReference type="Gene3D" id="3.10.350.10">
    <property type="entry name" value="LysM domain"/>
    <property type="match status" value="1"/>
</dbReference>
<feature type="chain" id="PRO_5047454605" description="LysM domain-containing protein" evidence="3">
    <location>
        <begin position="24"/>
        <end position="257"/>
    </location>
</feature>